<dbReference type="RefSeq" id="WP_368647712.1">
    <property type="nucleotide sequence ID" value="NZ_CP158253.1"/>
</dbReference>
<dbReference type="EMBL" id="CP158253">
    <property type="protein sequence ID" value="XDJ45398.1"/>
    <property type="molecule type" value="Genomic_DNA"/>
</dbReference>
<dbReference type="Pfam" id="PF04865">
    <property type="entry name" value="Baseplate_J"/>
    <property type="match status" value="1"/>
</dbReference>
<dbReference type="KEGG" id="cgin:ABRZ00_12680"/>
<dbReference type="AlphaFoldDB" id="A0AB39CU64"/>
<reference evidence="2" key="1">
    <citation type="submission" date="2024-05" db="EMBL/GenBank/DDBJ databases">
        <authorList>
            <person name="Luo Y.-C."/>
            <person name="Nicholds J."/>
            <person name="Mortimer T."/>
            <person name="Maboni G."/>
        </authorList>
    </citation>
    <scope>NUCLEOTIDE SEQUENCE</scope>
    <source>
        <strain evidence="3">150221</strain>
        <strain evidence="2">153271</strain>
    </source>
</reference>
<gene>
    <name evidence="3" type="ORF">ABRZ00_12680</name>
    <name evidence="2" type="ORF">ABRZ02_03670</name>
</gene>
<protein>
    <submittedName>
        <fullName evidence="2">Baseplate J/gp47 family protein</fullName>
    </submittedName>
</protein>
<dbReference type="EMBL" id="CP158257">
    <property type="protein sequence ID" value="XDJ55377.1"/>
    <property type="molecule type" value="Genomic_DNA"/>
</dbReference>
<organism evidence="2">
    <name type="scientific">Castellaniella ginsengisoli</name>
    <dbReference type="NCBI Taxonomy" id="546114"/>
    <lineage>
        <taxon>Bacteria</taxon>
        <taxon>Pseudomonadati</taxon>
        <taxon>Pseudomonadota</taxon>
        <taxon>Betaproteobacteria</taxon>
        <taxon>Burkholderiales</taxon>
        <taxon>Alcaligenaceae</taxon>
        <taxon>Castellaniella</taxon>
    </lineage>
</organism>
<feature type="domain" description="Baseplate protein J-like barrel" evidence="1">
    <location>
        <begin position="96"/>
        <end position="176"/>
    </location>
</feature>
<evidence type="ECO:0000313" key="3">
    <source>
        <dbReference type="EMBL" id="XDJ55377.1"/>
    </source>
</evidence>
<accession>A0AB39CU64</accession>
<dbReference type="GeneID" id="93068404"/>
<evidence type="ECO:0000313" key="2">
    <source>
        <dbReference type="EMBL" id="XDJ45398.1"/>
    </source>
</evidence>
<dbReference type="InterPro" id="IPR006949">
    <property type="entry name" value="Barrel_Baseplate_J-like"/>
</dbReference>
<sequence>MAELTPGGYKLKTQNVWFEEERALYLNIDSEWMLDPSTPDGLKIAHDAEIFSALDEALYRAWASKDPAKAVGIDLDAISSITGTFRKAGTPSNVDLTFTGVPGSVILADSIVESADTGQRWLVDQTFTVGPGGTAVVPARSEKTGAIQADPGTITKIITTIAGVSAVTNAGPATPGTEMERDSNLRIRRRLAVGRPGNNQVDSLYGELSNTPGVRRVKVYENPTGSASVDPDLNPHGLPAHSLTILVDGGVAADVAMAIYTKKNPGVLLNGDGTPVQEWVTSPTIATHRQLITFGRPDYVDIVVAVDIKDDGTLPDDLESQIKDAILAFAAGESPSGEDGFKTTGFDIGESVPISTMYTPINQVIGRYGNSYVTSLTLDGAAANKAIAYNELSRWLDSNITVTTS</sequence>
<proteinExistence type="predicted"/>
<evidence type="ECO:0000259" key="1">
    <source>
        <dbReference type="Pfam" id="PF04865"/>
    </source>
</evidence>
<name>A0AB39CU64_9BURK</name>